<evidence type="ECO:0000256" key="5">
    <source>
        <dbReference type="ARBA" id="ARBA00023163"/>
    </source>
</evidence>
<keyword evidence="4 7" id="KW-0238">DNA-binding</keyword>
<feature type="domain" description="OmpR/PhoB-type" evidence="11">
    <location>
        <begin position="124"/>
        <end position="223"/>
    </location>
</feature>
<dbReference type="CDD" id="cd00156">
    <property type="entry name" value="REC"/>
    <property type="match status" value="1"/>
</dbReference>
<dbReference type="GO" id="GO:0000156">
    <property type="term" value="F:phosphorelay response regulator activity"/>
    <property type="evidence" value="ECO:0007669"/>
    <property type="project" value="TreeGrafter"/>
</dbReference>
<dbReference type="InterPro" id="IPR039420">
    <property type="entry name" value="WalR-like"/>
</dbReference>
<dbReference type="CDD" id="cd00383">
    <property type="entry name" value="trans_reg_C"/>
    <property type="match status" value="1"/>
</dbReference>
<evidence type="ECO:0000259" key="10">
    <source>
        <dbReference type="PROSITE" id="PS50887"/>
    </source>
</evidence>
<evidence type="ECO:0000256" key="8">
    <source>
        <dbReference type="SAM" id="MobiDB-lite"/>
    </source>
</evidence>
<dbReference type="Proteomes" id="UP000186868">
    <property type="component" value="Unassembled WGS sequence"/>
</dbReference>
<dbReference type="InterPro" id="IPR008207">
    <property type="entry name" value="Sig_transdc_His_kin_Hpt_dom"/>
</dbReference>
<keyword evidence="1 6" id="KW-0597">Phosphoprotein</keyword>
<reference evidence="12 13" key="1">
    <citation type="submission" date="2016-11" db="EMBL/GenBank/DDBJ databases">
        <title>Draft Genome Sequences of Nine Cyanobacterial Strains from Diverse Habitats.</title>
        <authorList>
            <person name="Zhu T."/>
            <person name="Hou S."/>
            <person name="Lu X."/>
            <person name="Hess W.R."/>
        </authorList>
    </citation>
    <scope>NUCLEOTIDE SEQUENCE [LARGE SCALE GENOMIC DNA]</scope>
    <source>
        <strain evidence="12 13">NIES-593</strain>
    </source>
</reference>
<evidence type="ECO:0000256" key="2">
    <source>
        <dbReference type="ARBA" id="ARBA00023012"/>
    </source>
</evidence>
<dbReference type="PROSITE" id="PS50110">
    <property type="entry name" value="RESPONSE_REGULATORY"/>
    <property type="match status" value="3"/>
</dbReference>
<dbReference type="SMART" id="SM00267">
    <property type="entry name" value="GGDEF"/>
    <property type="match status" value="1"/>
</dbReference>
<dbReference type="SMART" id="SM00448">
    <property type="entry name" value="REC"/>
    <property type="match status" value="3"/>
</dbReference>
<dbReference type="NCBIfam" id="TIGR00254">
    <property type="entry name" value="GGDEF"/>
    <property type="match status" value="1"/>
</dbReference>
<dbReference type="SUPFAM" id="SSF47226">
    <property type="entry name" value="Histidine-containing phosphotransfer domain, HPT domain"/>
    <property type="match status" value="1"/>
</dbReference>
<evidence type="ECO:0000256" key="3">
    <source>
        <dbReference type="ARBA" id="ARBA00023015"/>
    </source>
</evidence>
<evidence type="ECO:0000256" key="1">
    <source>
        <dbReference type="ARBA" id="ARBA00022553"/>
    </source>
</evidence>
<keyword evidence="5" id="KW-0804">Transcription</keyword>
<dbReference type="RefSeq" id="WP_073601514.1">
    <property type="nucleotide sequence ID" value="NZ_MRCB01000043.1"/>
</dbReference>
<dbReference type="AlphaFoldDB" id="A0A1U7H852"/>
<sequence>MKVLLVEDDDLVAQMLVKTLADQHYTVDVATDGQMGWELTQAYSYDLILLDVRLPKIDGITLCRRLRSQGLRTPIFLLTAQDNITNKIMGLDAGADDYLTKPFEVEELLARMRALLRRGSAEFSPELTWGDLRLDPSTCEVTYNNCPLHLTPKEYGLLELFLRNHHRVFSRSAILDHLWSLEEIPGEETVTAHIKGLRMKLRAAGLSEDPIETVYGIGYRLRPVKEQPAAGKKPKRSSSEREQQAKTETLSVWKRAKEKFSSRVAVIEQATNAMLKDNLNNELRQMAVAEAHKLAGLLGMFDLDEGSRLAREMERLLQIGEPLSQAQREHLAALVAAMRRELEQMTGKKSFERLSTDDRPLLSIVSKDSSLAQELASEAAAWGMHGEAVTDLTAARDWILSKHPDAVLLDLSSAPSENELGWLRELSARTPSIPAIVLTERDSLLDRVKVARLGGRGFLQKPVSPTQVMEAIAQAMERHRTAEARVMIVDDDPQVLATLRTLLEPWGIKLSTLENPLRFWNALEATSPDLLVLDVQMPQIGGIELCQVVRNDPRWSALPVLFLTAHTDAETMHRVFEVGADDYVTKPIVGPELITRILNRLERSHLLRYLAETDALTGVANRRKSIAELNQLLDMAECYHQPLCFAILELDRFKPLNIQYGYEAGDRVLSRLGAMLRRAFQGEDAIARWGGVEFVVGMCGMTRSDGVRRLSDVLAAFRQEEFVAPNGTAFRATFSAGVVEYPQDGTDLQALYRSADAVLERIKAAGGNCVRAREGRGERT</sequence>
<feature type="domain" description="Response regulatory" evidence="9">
    <location>
        <begin position="361"/>
        <end position="476"/>
    </location>
</feature>
<dbReference type="InterPro" id="IPR036388">
    <property type="entry name" value="WH-like_DNA-bd_sf"/>
</dbReference>
<proteinExistence type="predicted"/>
<dbReference type="Pfam" id="PF00486">
    <property type="entry name" value="Trans_reg_C"/>
    <property type="match status" value="1"/>
</dbReference>
<evidence type="ECO:0000313" key="12">
    <source>
        <dbReference type="EMBL" id="OKH19118.1"/>
    </source>
</evidence>
<dbReference type="STRING" id="1921803.NIES593_21335"/>
<organism evidence="12 13">
    <name type="scientific">Hydrococcus rivularis NIES-593</name>
    <dbReference type="NCBI Taxonomy" id="1921803"/>
    <lineage>
        <taxon>Bacteria</taxon>
        <taxon>Bacillati</taxon>
        <taxon>Cyanobacteriota</taxon>
        <taxon>Cyanophyceae</taxon>
        <taxon>Pleurocapsales</taxon>
        <taxon>Hydrococcaceae</taxon>
        <taxon>Hydrococcus</taxon>
    </lineage>
</organism>
<name>A0A1U7H852_9CYAN</name>
<dbReference type="InterPro" id="IPR001867">
    <property type="entry name" value="OmpR/PhoB-type_DNA-bd"/>
</dbReference>
<accession>A0A1U7H852</accession>
<dbReference type="InterPro" id="IPR043128">
    <property type="entry name" value="Rev_trsase/Diguanyl_cyclase"/>
</dbReference>
<dbReference type="GO" id="GO:0032993">
    <property type="term" value="C:protein-DNA complex"/>
    <property type="evidence" value="ECO:0007669"/>
    <property type="project" value="TreeGrafter"/>
</dbReference>
<dbReference type="PANTHER" id="PTHR48111:SF15">
    <property type="entry name" value="OMPR SUBFAMILY"/>
    <property type="match status" value="1"/>
</dbReference>
<dbReference type="PROSITE" id="PS50887">
    <property type="entry name" value="GGDEF"/>
    <property type="match status" value="1"/>
</dbReference>
<dbReference type="GO" id="GO:0006355">
    <property type="term" value="P:regulation of DNA-templated transcription"/>
    <property type="evidence" value="ECO:0007669"/>
    <property type="project" value="InterPro"/>
</dbReference>
<dbReference type="InterPro" id="IPR011006">
    <property type="entry name" value="CheY-like_superfamily"/>
</dbReference>
<dbReference type="CDD" id="cd01949">
    <property type="entry name" value="GGDEF"/>
    <property type="match status" value="1"/>
</dbReference>
<comment type="caution">
    <text evidence="12">The sequence shown here is derived from an EMBL/GenBank/DDBJ whole genome shotgun (WGS) entry which is preliminary data.</text>
</comment>
<dbReference type="PROSITE" id="PS51755">
    <property type="entry name" value="OMPR_PHOB"/>
    <property type="match status" value="1"/>
</dbReference>
<dbReference type="Pfam" id="PF01627">
    <property type="entry name" value="Hpt"/>
    <property type="match status" value="1"/>
</dbReference>
<feature type="DNA-binding region" description="OmpR/PhoB-type" evidence="7">
    <location>
        <begin position="124"/>
        <end position="223"/>
    </location>
</feature>
<gene>
    <name evidence="12" type="ORF">NIES593_21335</name>
</gene>
<feature type="domain" description="Response regulatory" evidence="9">
    <location>
        <begin position="485"/>
        <end position="601"/>
    </location>
</feature>
<dbReference type="GO" id="GO:0005829">
    <property type="term" value="C:cytosol"/>
    <property type="evidence" value="ECO:0007669"/>
    <property type="project" value="TreeGrafter"/>
</dbReference>
<dbReference type="Pfam" id="PF00072">
    <property type="entry name" value="Response_reg"/>
    <property type="match status" value="3"/>
</dbReference>
<evidence type="ECO:0000256" key="4">
    <source>
        <dbReference type="ARBA" id="ARBA00023125"/>
    </source>
</evidence>
<evidence type="ECO:0000259" key="11">
    <source>
        <dbReference type="PROSITE" id="PS51755"/>
    </source>
</evidence>
<dbReference type="Pfam" id="PF00990">
    <property type="entry name" value="GGDEF"/>
    <property type="match status" value="1"/>
</dbReference>
<dbReference type="FunFam" id="3.40.50.2300:FF:000002">
    <property type="entry name" value="DNA-binding response regulator PhoP"/>
    <property type="match status" value="1"/>
</dbReference>
<evidence type="ECO:0000259" key="9">
    <source>
        <dbReference type="PROSITE" id="PS50110"/>
    </source>
</evidence>
<dbReference type="EMBL" id="MRCB01000043">
    <property type="protein sequence ID" value="OKH19118.1"/>
    <property type="molecule type" value="Genomic_DNA"/>
</dbReference>
<dbReference type="SMART" id="SM00862">
    <property type="entry name" value="Trans_reg_C"/>
    <property type="match status" value="1"/>
</dbReference>
<dbReference type="InterPro" id="IPR036641">
    <property type="entry name" value="HPT_dom_sf"/>
</dbReference>
<dbReference type="Gene3D" id="3.30.70.270">
    <property type="match status" value="1"/>
</dbReference>
<evidence type="ECO:0000313" key="13">
    <source>
        <dbReference type="Proteomes" id="UP000186868"/>
    </source>
</evidence>
<feature type="modified residue" description="4-aspartylphosphate" evidence="6">
    <location>
        <position position="534"/>
    </location>
</feature>
<keyword evidence="13" id="KW-1185">Reference proteome</keyword>
<dbReference type="GO" id="GO:0000976">
    <property type="term" value="F:transcription cis-regulatory region binding"/>
    <property type="evidence" value="ECO:0007669"/>
    <property type="project" value="TreeGrafter"/>
</dbReference>
<dbReference type="SUPFAM" id="SSF55073">
    <property type="entry name" value="Nucleotide cyclase"/>
    <property type="match status" value="1"/>
</dbReference>
<keyword evidence="3" id="KW-0805">Transcription regulation</keyword>
<dbReference type="SUPFAM" id="SSF52172">
    <property type="entry name" value="CheY-like"/>
    <property type="match status" value="3"/>
</dbReference>
<feature type="region of interest" description="Disordered" evidence="8">
    <location>
        <begin position="226"/>
        <end position="248"/>
    </location>
</feature>
<protein>
    <submittedName>
        <fullName evidence="12">Transcriptional regulator</fullName>
    </submittedName>
</protein>
<dbReference type="Gene3D" id="6.10.250.690">
    <property type="match status" value="1"/>
</dbReference>
<keyword evidence="2" id="KW-0902">Two-component regulatory system</keyword>
<evidence type="ECO:0000256" key="6">
    <source>
        <dbReference type="PROSITE-ProRule" id="PRU00169"/>
    </source>
</evidence>
<evidence type="ECO:0000256" key="7">
    <source>
        <dbReference type="PROSITE-ProRule" id="PRU01091"/>
    </source>
</evidence>
<dbReference type="InterPro" id="IPR000160">
    <property type="entry name" value="GGDEF_dom"/>
</dbReference>
<feature type="domain" description="Response regulatory" evidence="9">
    <location>
        <begin position="2"/>
        <end position="116"/>
    </location>
</feature>
<feature type="modified residue" description="4-aspartylphosphate" evidence="6">
    <location>
        <position position="51"/>
    </location>
</feature>
<dbReference type="InterPro" id="IPR029787">
    <property type="entry name" value="Nucleotide_cyclase"/>
</dbReference>
<feature type="domain" description="GGDEF" evidence="10">
    <location>
        <begin position="641"/>
        <end position="775"/>
    </location>
</feature>
<feature type="modified residue" description="4-aspartylphosphate" evidence="6">
    <location>
        <position position="410"/>
    </location>
</feature>
<dbReference type="OrthoDB" id="442759at2"/>
<dbReference type="Gene3D" id="1.10.10.10">
    <property type="entry name" value="Winged helix-like DNA-binding domain superfamily/Winged helix DNA-binding domain"/>
    <property type="match status" value="1"/>
</dbReference>
<dbReference type="PANTHER" id="PTHR48111">
    <property type="entry name" value="REGULATOR OF RPOS"/>
    <property type="match status" value="1"/>
</dbReference>
<dbReference type="Gene3D" id="3.40.50.2300">
    <property type="match status" value="3"/>
</dbReference>
<dbReference type="InterPro" id="IPR001789">
    <property type="entry name" value="Sig_transdc_resp-reg_receiver"/>
</dbReference>